<feature type="compositionally biased region" description="Basic and acidic residues" evidence="1">
    <location>
        <begin position="64"/>
        <end position="74"/>
    </location>
</feature>
<accession>A0ABR5AF65</accession>
<dbReference type="EMBL" id="JXAK01000039">
    <property type="protein sequence ID" value="KIL39318.1"/>
    <property type="molecule type" value="Genomic_DNA"/>
</dbReference>
<proteinExistence type="predicted"/>
<evidence type="ECO:0000256" key="1">
    <source>
        <dbReference type="SAM" id="MobiDB-lite"/>
    </source>
</evidence>
<dbReference type="Proteomes" id="UP000031967">
    <property type="component" value="Unassembled WGS sequence"/>
</dbReference>
<evidence type="ECO:0000313" key="2">
    <source>
        <dbReference type="EMBL" id="KIL39318.1"/>
    </source>
</evidence>
<feature type="region of interest" description="Disordered" evidence="1">
    <location>
        <begin position="53"/>
        <end position="74"/>
    </location>
</feature>
<name>A0ABR5AF65_9BACL</name>
<feature type="compositionally biased region" description="Basic and acidic residues" evidence="1">
    <location>
        <begin position="1"/>
        <end position="16"/>
    </location>
</feature>
<protein>
    <submittedName>
        <fullName evidence="2">Uncharacterized protein</fullName>
    </submittedName>
</protein>
<organism evidence="2 3">
    <name type="scientific">Gordoniibacillus kamchatkensis</name>
    <dbReference type="NCBI Taxonomy" id="1590651"/>
    <lineage>
        <taxon>Bacteria</taxon>
        <taxon>Bacillati</taxon>
        <taxon>Bacillota</taxon>
        <taxon>Bacilli</taxon>
        <taxon>Bacillales</taxon>
        <taxon>Paenibacillaceae</taxon>
        <taxon>Gordoniibacillus</taxon>
    </lineage>
</organism>
<feature type="region of interest" description="Disordered" evidence="1">
    <location>
        <begin position="1"/>
        <end position="41"/>
    </location>
</feature>
<gene>
    <name evidence="2" type="ORF">SD70_20505</name>
</gene>
<reference evidence="2 3" key="1">
    <citation type="submission" date="2014-12" db="EMBL/GenBank/DDBJ databases">
        <title>Draft genome sequence of Paenibacillus kamchatkensis strain B-2647.</title>
        <authorList>
            <person name="Karlyshev A.V."/>
            <person name="Kudryashova E.B."/>
        </authorList>
    </citation>
    <scope>NUCLEOTIDE SEQUENCE [LARGE SCALE GENOMIC DNA]</scope>
    <source>
        <strain evidence="2 3">VKM B-2647</strain>
    </source>
</reference>
<keyword evidence="3" id="KW-1185">Reference proteome</keyword>
<comment type="caution">
    <text evidence="2">The sequence shown here is derived from an EMBL/GenBank/DDBJ whole genome shotgun (WGS) entry which is preliminary data.</text>
</comment>
<evidence type="ECO:0000313" key="3">
    <source>
        <dbReference type="Proteomes" id="UP000031967"/>
    </source>
</evidence>
<sequence>MILARKEEDSVSEKQDLSQTAEPTAGIPTPPEGEDVGPADSLNEWVEAVMDTIQRDFTGGAEHSAYHEDEGDRL</sequence>